<dbReference type="AlphaFoldDB" id="A0A9W8RMJ7"/>
<dbReference type="InterPro" id="IPR027417">
    <property type="entry name" value="P-loop_NTPase"/>
</dbReference>
<proteinExistence type="predicted"/>
<gene>
    <name evidence="4" type="ORF">NW762_012463</name>
</gene>
<dbReference type="PANTHER" id="PTHR10039:SF14">
    <property type="entry name" value="NACHT DOMAIN-CONTAINING PROTEIN"/>
    <property type="match status" value="1"/>
</dbReference>
<keyword evidence="5" id="KW-1185">Reference proteome</keyword>
<evidence type="ECO:0000259" key="3">
    <source>
        <dbReference type="Pfam" id="PF24883"/>
    </source>
</evidence>
<accession>A0A9W8RMJ7</accession>
<dbReference type="PANTHER" id="PTHR10039">
    <property type="entry name" value="AMELOGENIN"/>
    <property type="match status" value="1"/>
</dbReference>
<dbReference type="Proteomes" id="UP001152049">
    <property type="component" value="Unassembled WGS sequence"/>
</dbReference>
<protein>
    <recommendedName>
        <fullName evidence="3">Nephrocystin 3-like N-terminal domain-containing protein</fullName>
    </recommendedName>
</protein>
<evidence type="ECO:0000256" key="2">
    <source>
        <dbReference type="SAM" id="MobiDB-lite"/>
    </source>
</evidence>
<evidence type="ECO:0000256" key="1">
    <source>
        <dbReference type="ARBA" id="ARBA00022737"/>
    </source>
</evidence>
<dbReference type="Pfam" id="PF24883">
    <property type="entry name" value="NPHP3_N"/>
    <property type="match status" value="1"/>
</dbReference>
<dbReference type="Gene3D" id="3.40.50.300">
    <property type="entry name" value="P-loop containing nucleotide triphosphate hydrolases"/>
    <property type="match status" value="1"/>
</dbReference>
<dbReference type="SUPFAM" id="SSF52540">
    <property type="entry name" value="P-loop containing nucleoside triphosphate hydrolases"/>
    <property type="match status" value="1"/>
</dbReference>
<comment type="caution">
    <text evidence="4">The sequence shown here is derived from an EMBL/GenBank/DDBJ whole genome shotgun (WGS) entry which is preliminary data.</text>
</comment>
<feature type="domain" description="Nephrocystin 3-like N-terminal" evidence="3">
    <location>
        <begin position="72"/>
        <end position="233"/>
    </location>
</feature>
<keyword evidence="1" id="KW-0677">Repeat</keyword>
<sequence length="573" mass="64199">MERMEGQSEANQGNQYSHIQVAGGRNILGNVTNIESEDPLRHLPYASGGPSNSYSRQHDPRCLPGTRVDLLQEIDEWAKTHDQRFLYWLSGWAGTGKTTIALTISDNVQKHGRLGASFFFSKGGGDVSHAGRFVTSIALQLAQNVPDLREHIKRVLRKRINISSESLREQWLHLVIHPLMTLNYIESVSHPWILVVDALDECDDNNNIVMIVQLLAELQTLGKPPLRVLLTSRPQTRIKDTLAQMMDFTLHETVLHDISPDTVNGDIIRFLGHKLRLIRETGVENDDWPGDQAIAQLAQHAANLFIWASTACSFIEDGPIPDESLQLLLQGAAEIGDEASPEEHLDAIYRTVLRSAIQSNWTVRKKAGLLDLLKHVLGSIVTLFAPLALEPLSKLIDTPKPKVELVTKDLRAILDIPKSQDFPLRLHHPSFRDFLLVQDRCQDPDFHVDERQAHQKLAGRCFQVMSEALGQDICGVGSPDAAATDVSTEFVDQHITAEAQYACLYWTRHVCESGILLQDDGIVHEFLKTYLLCWLEALSWLRRVSDSIQAISSLQTIIPISEECLPIIVQLSD</sequence>
<evidence type="ECO:0000313" key="5">
    <source>
        <dbReference type="Proteomes" id="UP001152049"/>
    </source>
</evidence>
<evidence type="ECO:0000313" key="4">
    <source>
        <dbReference type="EMBL" id="KAJ4249129.1"/>
    </source>
</evidence>
<dbReference type="EMBL" id="JAOQAZ010000034">
    <property type="protein sequence ID" value="KAJ4249129.1"/>
    <property type="molecule type" value="Genomic_DNA"/>
</dbReference>
<dbReference type="InterPro" id="IPR056884">
    <property type="entry name" value="NPHP3-like_N"/>
</dbReference>
<dbReference type="OrthoDB" id="538223at2759"/>
<reference evidence="4" key="1">
    <citation type="submission" date="2022-09" db="EMBL/GenBank/DDBJ databases">
        <title>Fusarium specimens isolated from Avocado Roots.</title>
        <authorList>
            <person name="Stajich J."/>
            <person name="Roper C."/>
            <person name="Heimlech-Rivalta G."/>
        </authorList>
    </citation>
    <scope>NUCLEOTIDE SEQUENCE</scope>
    <source>
        <strain evidence="4">CF00136</strain>
    </source>
</reference>
<feature type="region of interest" description="Disordered" evidence="2">
    <location>
        <begin position="40"/>
        <end position="60"/>
    </location>
</feature>
<organism evidence="4 5">
    <name type="scientific">Fusarium torreyae</name>
    <dbReference type="NCBI Taxonomy" id="1237075"/>
    <lineage>
        <taxon>Eukaryota</taxon>
        <taxon>Fungi</taxon>
        <taxon>Dikarya</taxon>
        <taxon>Ascomycota</taxon>
        <taxon>Pezizomycotina</taxon>
        <taxon>Sordariomycetes</taxon>
        <taxon>Hypocreomycetidae</taxon>
        <taxon>Hypocreales</taxon>
        <taxon>Nectriaceae</taxon>
        <taxon>Fusarium</taxon>
    </lineage>
</organism>
<name>A0A9W8RMJ7_9HYPO</name>